<accession>A0AAV3XA33</accession>
<proteinExistence type="predicted"/>
<evidence type="ECO:0000313" key="1">
    <source>
        <dbReference type="EMBL" id="GET37496.1"/>
    </source>
</evidence>
<organism evidence="1 2">
    <name type="scientific">Microseira wollei NIES-4236</name>
    <dbReference type="NCBI Taxonomy" id="2530354"/>
    <lineage>
        <taxon>Bacteria</taxon>
        <taxon>Bacillati</taxon>
        <taxon>Cyanobacteriota</taxon>
        <taxon>Cyanophyceae</taxon>
        <taxon>Oscillatoriophycideae</taxon>
        <taxon>Aerosakkonematales</taxon>
        <taxon>Aerosakkonemataceae</taxon>
        <taxon>Microseira</taxon>
    </lineage>
</organism>
<reference evidence="1" key="1">
    <citation type="submission" date="2019-10" db="EMBL/GenBank/DDBJ databases">
        <title>Draft genome sequece of Microseira wollei NIES-4236.</title>
        <authorList>
            <person name="Yamaguchi H."/>
            <person name="Suzuki S."/>
            <person name="Kawachi M."/>
        </authorList>
    </citation>
    <scope>NUCLEOTIDE SEQUENCE</scope>
    <source>
        <strain evidence="1">NIES-4236</strain>
    </source>
</reference>
<evidence type="ECO:0000313" key="2">
    <source>
        <dbReference type="Proteomes" id="UP001050975"/>
    </source>
</evidence>
<comment type="caution">
    <text evidence="1">The sequence shown here is derived from an EMBL/GenBank/DDBJ whole genome shotgun (WGS) entry which is preliminary data.</text>
</comment>
<protein>
    <submittedName>
        <fullName evidence="1">Transposase, IS608 family protein</fullName>
    </submittedName>
</protein>
<name>A0AAV3XA33_9CYAN</name>
<gene>
    <name evidence="1" type="ORF">MiSe_22490</name>
</gene>
<sequence length="493" mass="57111">MAKSKRSTFVTELPLIVDSLQEKQLSRFQAARQLYNACLNEAMARMNLVRNCETYQLAKQIDRQSKKARSDAFTAARRACKYSDYDIQSYATIVSNRSKWIAQLIDSNTQQALATRAFRSSEKVLFNRAKNVRYKVPTRFRSIEGKTNKQGVRWKDNQLVWGKSKLLPIIDEDNPVIQHGLNSPIKYVRLLWRELNGKRRWYVQLINAGLPYQKEKNYVADGVIGLDLNISNIAFVGDSKAGLIPFAEQVPTYEREIKALQRQMQRSQRCSNPRNYETDFTKRVGRRSVVKKGKHKKGIRQWKRSKTYQKIARKKRELERRKSAYAKSQNRKIVNDILRHGKHIKTENVSVRSWQKRYGKAISAKSPGFVQSELARKAESAGGQLIKFSTQKTALSQTHLTGERIKKKLSERVHFDQMGFAMHRDLWSAYLGRFVNEEDVLLLHLAVEQWERSEPYLHEARKDFQTNREQLGESSHLAVSFSLGVVKGGVRKC</sequence>
<dbReference type="EMBL" id="BLAY01000029">
    <property type="protein sequence ID" value="GET37496.1"/>
    <property type="molecule type" value="Genomic_DNA"/>
</dbReference>
<dbReference type="AlphaFoldDB" id="A0AAV3XA33"/>
<dbReference type="Proteomes" id="UP001050975">
    <property type="component" value="Unassembled WGS sequence"/>
</dbReference>
<keyword evidence="2" id="KW-1185">Reference proteome</keyword>